<protein>
    <submittedName>
        <fullName evidence="9">L-lactate dehydrogenase A-like 6A isoform X1</fullName>
    </submittedName>
</protein>
<feature type="domain" description="Lactate/malate dehydrogenase N-terminal" evidence="6">
    <location>
        <begin position="33"/>
        <end position="172"/>
    </location>
</feature>
<feature type="transmembrane region" description="Helical" evidence="5">
    <location>
        <begin position="35"/>
        <end position="53"/>
    </location>
</feature>
<dbReference type="InterPro" id="IPR036291">
    <property type="entry name" value="NAD(P)-bd_dom_sf"/>
</dbReference>
<keyword evidence="8" id="KW-1185">Reference proteome</keyword>
<dbReference type="GeneID" id="107269216"/>
<feature type="binding site" evidence="3">
    <location>
        <position position="125"/>
    </location>
    <ligand>
        <name>NAD(+)</name>
        <dbReference type="ChEBI" id="CHEBI:57540"/>
    </ligand>
</feature>
<keyword evidence="5" id="KW-1133">Transmembrane helix</keyword>
<dbReference type="RefSeq" id="XP_015598305.1">
    <property type="nucleotide sequence ID" value="XM_015742819.2"/>
</dbReference>
<evidence type="ECO:0000256" key="1">
    <source>
        <dbReference type="ARBA" id="ARBA00023002"/>
    </source>
</evidence>
<evidence type="ECO:0000256" key="5">
    <source>
        <dbReference type="SAM" id="Phobius"/>
    </source>
</evidence>
<evidence type="ECO:0000256" key="4">
    <source>
        <dbReference type="RuleBase" id="RU003369"/>
    </source>
</evidence>
<dbReference type="Pfam" id="PF02866">
    <property type="entry name" value="Ldh_1_C"/>
    <property type="match status" value="1"/>
</dbReference>
<dbReference type="InterPro" id="IPR001236">
    <property type="entry name" value="Lactate/malate_DH_N"/>
</dbReference>
<dbReference type="InterPro" id="IPR015955">
    <property type="entry name" value="Lactate_DH/Glyco_Ohase_4_C"/>
</dbReference>
<dbReference type="GO" id="GO:0006089">
    <property type="term" value="P:lactate metabolic process"/>
    <property type="evidence" value="ECO:0007669"/>
    <property type="project" value="TreeGrafter"/>
</dbReference>
<evidence type="ECO:0000313" key="8">
    <source>
        <dbReference type="Proteomes" id="UP000694920"/>
    </source>
</evidence>
<dbReference type="GO" id="GO:0004459">
    <property type="term" value="F:L-lactate dehydrogenase (NAD+) activity"/>
    <property type="evidence" value="ECO:0007669"/>
    <property type="project" value="TreeGrafter"/>
</dbReference>
<dbReference type="InterPro" id="IPR022383">
    <property type="entry name" value="Lactate/malate_DH_C"/>
</dbReference>
<evidence type="ECO:0000256" key="2">
    <source>
        <dbReference type="ARBA" id="ARBA00023027"/>
    </source>
</evidence>
<dbReference type="SUPFAM" id="SSF56327">
    <property type="entry name" value="LDH C-terminal domain-like"/>
    <property type="match status" value="1"/>
</dbReference>
<dbReference type="PIRSF" id="PIRSF000102">
    <property type="entry name" value="Lac_mal_DH"/>
    <property type="match status" value="1"/>
</dbReference>
<dbReference type="InterPro" id="IPR001557">
    <property type="entry name" value="L-lactate/malate_DH"/>
</dbReference>
<feature type="domain" description="Lactate/malate dehydrogenase C-terminal" evidence="7">
    <location>
        <begin position="175"/>
        <end position="332"/>
    </location>
</feature>
<keyword evidence="1 4" id="KW-0560">Oxidoreductase</keyword>
<reference evidence="9" key="1">
    <citation type="submission" date="2025-08" db="UniProtKB">
        <authorList>
            <consortium name="RefSeq"/>
        </authorList>
    </citation>
    <scope>IDENTIFICATION</scope>
</reference>
<evidence type="ECO:0000259" key="7">
    <source>
        <dbReference type="Pfam" id="PF02866"/>
    </source>
</evidence>
<accession>A0AAJ7BZI1</accession>
<evidence type="ECO:0000313" key="9">
    <source>
        <dbReference type="RefSeq" id="XP_015598305.1"/>
    </source>
</evidence>
<comment type="similarity">
    <text evidence="4">Belongs to the LDH/MDH superfamily.</text>
</comment>
<dbReference type="KEGG" id="ccin:107269216"/>
<keyword evidence="5" id="KW-0472">Membrane</keyword>
<sequence>MSETRKRSNETSGNTATFLLTKQADYLPDGHRVKVVVVGSGYTGVAVAIAILFKRLASELIIIDSNEELAKAEAEDLSHAAAFLGNPKIVGTKDYSSARDAAVCIITAGIRQEKGQSSTSVLEPNLDIFKVVVPNVCKFAPNSILLVLTNPVDILSYAAMKLSGFPPNRVIGLGTFLDSCRFQYFIAQKLGLSANSVQALIIGENGPTSVPVWSAVAVMGMKLKDINKEIGMRSDPEAWGEIHNKVVECNDDLISRKGYCNWGVGICASEIVDAIVRNTCVCITVSTFVKGCRHGLEKDVFMSLPCVVGRNGVQSYIRHLYTEEEQESTTKSCRSIYEAQKPILDKLE</sequence>
<dbReference type="CDD" id="cd05293">
    <property type="entry name" value="LDH_1"/>
    <property type="match status" value="1"/>
</dbReference>
<feature type="binding site" evidence="3">
    <location>
        <begin position="39"/>
        <end position="44"/>
    </location>
    <ligand>
        <name>NAD(+)</name>
        <dbReference type="ChEBI" id="CHEBI:57540"/>
    </ligand>
</feature>
<dbReference type="Gene3D" id="3.40.50.720">
    <property type="entry name" value="NAD(P)-binding Rossmann-like Domain"/>
    <property type="match status" value="1"/>
</dbReference>
<evidence type="ECO:0000259" key="6">
    <source>
        <dbReference type="Pfam" id="PF00056"/>
    </source>
</evidence>
<dbReference type="PANTHER" id="PTHR43128">
    <property type="entry name" value="L-2-HYDROXYCARBOXYLATE DEHYDROGENASE (NAD(P)(+))"/>
    <property type="match status" value="1"/>
</dbReference>
<dbReference type="SUPFAM" id="SSF51735">
    <property type="entry name" value="NAD(P)-binding Rossmann-fold domains"/>
    <property type="match status" value="1"/>
</dbReference>
<dbReference type="Gene3D" id="3.90.110.10">
    <property type="entry name" value="Lactate dehydrogenase/glycoside hydrolase, family 4, C-terminal"/>
    <property type="match status" value="1"/>
</dbReference>
<name>A0AAJ7BZI1_CEPCN</name>
<dbReference type="PRINTS" id="PR00086">
    <property type="entry name" value="LLDHDRGNASE"/>
</dbReference>
<dbReference type="PANTHER" id="PTHR43128:SF16">
    <property type="entry name" value="L-LACTATE DEHYDROGENASE"/>
    <property type="match status" value="1"/>
</dbReference>
<dbReference type="AlphaFoldDB" id="A0AAJ7BZI1"/>
<dbReference type="Proteomes" id="UP000694920">
    <property type="component" value="Unplaced"/>
</dbReference>
<gene>
    <name evidence="9" type="primary">LOC107269216</name>
</gene>
<proteinExistence type="inferred from homology"/>
<keyword evidence="5" id="KW-0812">Transmembrane</keyword>
<organism evidence="8 9">
    <name type="scientific">Cephus cinctus</name>
    <name type="common">Wheat stem sawfly</name>
    <dbReference type="NCBI Taxonomy" id="211228"/>
    <lineage>
        <taxon>Eukaryota</taxon>
        <taxon>Metazoa</taxon>
        <taxon>Ecdysozoa</taxon>
        <taxon>Arthropoda</taxon>
        <taxon>Hexapoda</taxon>
        <taxon>Insecta</taxon>
        <taxon>Pterygota</taxon>
        <taxon>Neoptera</taxon>
        <taxon>Endopterygota</taxon>
        <taxon>Hymenoptera</taxon>
        <taxon>Cephoidea</taxon>
        <taxon>Cephidae</taxon>
        <taxon>Cephus</taxon>
    </lineage>
</organism>
<keyword evidence="2 3" id="KW-0520">NAD</keyword>
<dbReference type="Pfam" id="PF00056">
    <property type="entry name" value="Ldh_1_N"/>
    <property type="match status" value="1"/>
</dbReference>
<feature type="binding site" evidence="3">
    <location>
        <position position="64"/>
    </location>
    <ligand>
        <name>NAD(+)</name>
        <dbReference type="ChEBI" id="CHEBI:57540"/>
    </ligand>
</feature>
<evidence type="ECO:0000256" key="3">
    <source>
        <dbReference type="PIRSR" id="PIRSR000102-3"/>
    </source>
</evidence>